<dbReference type="EMBL" id="JAEPRC010000214">
    <property type="protein sequence ID" value="KAG2203864.1"/>
    <property type="molecule type" value="Genomic_DNA"/>
</dbReference>
<gene>
    <name evidence="2" type="ORF">INT46_011629</name>
</gene>
<feature type="coiled-coil region" evidence="1">
    <location>
        <begin position="457"/>
        <end position="494"/>
    </location>
</feature>
<evidence type="ECO:0000256" key="1">
    <source>
        <dbReference type="SAM" id="Coils"/>
    </source>
</evidence>
<accession>A0A8H7R3K7</accession>
<reference evidence="2" key="1">
    <citation type="submission" date="2020-12" db="EMBL/GenBank/DDBJ databases">
        <title>Metabolic potential, ecology and presence of endohyphal bacteria is reflected in genomic diversity of Mucoromycotina.</title>
        <authorList>
            <person name="Muszewska A."/>
            <person name="Okrasinska A."/>
            <person name="Steczkiewicz K."/>
            <person name="Drgas O."/>
            <person name="Orlowska M."/>
            <person name="Perlinska-Lenart U."/>
            <person name="Aleksandrzak-Piekarczyk T."/>
            <person name="Szatraj K."/>
            <person name="Zielenkiewicz U."/>
            <person name="Pilsyk S."/>
            <person name="Malc E."/>
            <person name="Mieczkowski P."/>
            <person name="Kruszewska J.S."/>
            <person name="Biernat P."/>
            <person name="Pawlowska J."/>
        </authorList>
    </citation>
    <scope>NUCLEOTIDE SEQUENCE</scope>
    <source>
        <strain evidence="2">CBS 226.32</strain>
    </source>
</reference>
<dbReference type="OrthoDB" id="2287008at2759"/>
<organism evidence="2 3">
    <name type="scientific">Mucor plumbeus</name>
    <dbReference type="NCBI Taxonomy" id="97098"/>
    <lineage>
        <taxon>Eukaryota</taxon>
        <taxon>Fungi</taxon>
        <taxon>Fungi incertae sedis</taxon>
        <taxon>Mucoromycota</taxon>
        <taxon>Mucoromycotina</taxon>
        <taxon>Mucoromycetes</taxon>
        <taxon>Mucorales</taxon>
        <taxon>Mucorineae</taxon>
        <taxon>Mucoraceae</taxon>
        <taxon>Mucor</taxon>
    </lineage>
</organism>
<evidence type="ECO:0000313" key="3">
    <source>
        <dbReference type="Proteomes" id="UP000650833"/>
    </source>
</evidence>
<comment type="caution">
    <text evidence="2">The sequence shown here is derived from an EMBL/GenBank/DDBJ whole genome shotgun (WGS) entry which is preliminary data.</text>
</comment>
<dbReference type="Proteomes" id="UP000650833">
    <property type="component" value="Unassembled WGS sequence"/>
</dbReference>
<keyword evidence="1" id="KW-0175">Coiled coil</keyword>
<evidence type="ECO:0000313" key="2">
    <source>
        <dbReference type="EMBL" id="KAG2203864.1"/>
    </source>
</evidence>
<sequence length="536" mass="60920">MNKTDQKVQNDIDGMVLADKKLTGNTEMLFQQVNCLENAYKQLSTIISKFQAADNIKKAYQSLNKTKKEESTLNAQIFELNAHIERLNKTVYGRNVQVTSIDVDHIASVENECRNRTSQSKLKKTIRKSFNRMINMKTDANLGTMISVLKHNLDVRPQQYSHDTPEASSSSEETIIAATAETAKTSPSSSSSSSSSSLSYPALESKIGSLCSSHAKMSKQLKDLNSKYDKLANQPQTSTDAKASLCNINENTKEEGDAIPLDLQVIILRNHVNDFHKDFLSSERNVKEHLETLLKDVAILSKKQKEMDTENRYRYVGFDEFASQTTSKQEELTSLQTAMIKFYKTELSKISTYAQDNFRALKNATKKQENSLVSLTLTLDQIQTEFSNQQTLKTNDTQCDVVPDHPTTSMILYKKQQKEQEQEDEKFQLPSPMNFIDKLYGSLLSDRTILDRNCQKLKTLQSKLKSTNELKTEAKKLKEEHKQLDDKLSIELEQVAIIKEKCALALIESQLLVQNFESNKVLNGKKDQFLRQVHEL</sequence>
<keyword evidence="3" id="KW-1185">Reference proteome</keyword>
<protein>
    <submittedName>
        <fullName evidence="2">Uncharacterized protein</fullName>
    </submittedName>
</protein>
<proteinExistence type="predicted"/>
<dbReference type="AlphaFoldDB" id="A0A8H7R3K7"/>
<name>A0A8H7R3K7_9FUNG</name>